<feature type="compositionally biased region" description="Polar residues" evidence="1">
    <location>
        <begin position="139"/>
        <end position="158"/>
    </location>
</feature>
<name>A0A8T4I7N2_9SPHN</name>
<evidence type="ECO:0000313" key="3">
    <source>
        <dbReference type="Proteomes" id="UP000676996"/>
    </source>
</evidence>
<reference evidence="2" key="1">
    <citation type="submission" date="2021-04" db="EMBL/GenBank/DDBJ databases">
        <title>Ouciella asimina sp. nov., isolated from the surface seawater in the hydrothermal field of Okinawa Trough.</title>
        <authorList>
            <person name="Shuang W."/>
        </authorList>
    </citation>
    <scope>NUCLEOTIDE SEQUENCE</scope>
    <source>
        <strain evidence="2">LXI357</strain>
    </source>
</reference>
<protein>
    <submittedName>
        <fullName evidence="2">Tetratricopeptide repeat protein</fullName>
    </submittedName>
</protein>
<dbReference type="EMBL" id="JAGRQC010000001">
    <property type="protein sequence ID" value="MBR0550998.1"/>
    <property type="molecule type" value="Genomic_DNA"/>
</dbReference>
<dbReference type="RefSeq" id="WP_284052290.1">
    <property type="nucleotide sequence ID" value="NZ_JAGRQC010000001.1"/>
</dbReference>
<proteinExistence type="predicted"/>
<dbReference type="SUPFAM" id="SSF48452">
    <property type="entry name" value="TPR-like"/>
    <property type="match status" value="1"/>
</dbReference>
<dbReference type="InterPro" id="IPR011990">
    <property type="entry name" value="TPR-like_helical_dom_sf"/>
</dbReference>
<sequence>MSIDYPLDGVRNLSMPIAAEVRPGLARNAPAASTAQACAEIRIALDRPALDAFPGTSGSGDEIRVPLQGGTEGLPVPLAVPADGRADVSAMRIVAEEARPILLVTLSASRDYSVRVGPDHRNLSITLGPTGCNPAAAPEQSSQKTGGAPSTTQGNPSPDTEDRDRLIAEAEAAIRSKDEPKALRLLEQLLSYIPDEHTPRARELLGLLRERAGRVEEARAIYRDYLRRYPDTEGASRVKQRLAQLGGRQEPTEQADRTLKPAQEVRREVERVEMRGVISQFYYRDRSRSVFLEAQPQTPSTDLDVRNNYDEIYSSIDATASYRNNDFRAEATLSVAHVSEYTPVLLVGATRNEGSYNILDEIYLDFADERLGASLRIGRQIEYGTGIFGRFDGIKGSVRIGAESQVNLIFGHPVWSARSTGIDASRTFYAISADIGSSAKGARGRIYWFDQRQEGGIVDRQAIGGQVRLTGERFSLTALADYDLSFGTLNAASINAAYSFKDQSTLTIAAQYLHYPTLSLTNAILAQPVPTYQTVREALTSDQIRQAARDRTMLTRQLTVTYALPIADNWNAVLDATLSDTGGSPGSFGVPAYPAPGTEWYAGGQLIGKAVLRPRDTVLIGLRLADTDLATITAADATYRFDLSTFSVAPRIRMALRQNKHDTGSSRVIAPSLRMVWHVSKDADIEAEAGGNFVHQRYTTPSLTGRREESAFIAHIGYRLRF</sequence>
<accession>A0A8T4I7N2</accession>
<organism evidence="2 3">
    <name type="scientific">Stakelama marina</name>
    <dbReference type="NCBI Taxonomy" id="2826939"/>
    <lineage>
        <taxon>Bacteria</taxon>
        <taxon>Pseudomonadati</taxon>
        <taxon>Pseudomonadota</taxon>
        <taxon>Alphaproteobacteria</taxon>
        <taxon>Sphingomonadales</taxon>
        <taxon>Sphingomonadaceae</taxon>
        <taxon>Stakelama</taxon>
    </lineage>
</organism>
<gene>
    <name evidence="2" type="ORF">J7S20_00590</name>
</gene>
<feature type="region of interest" description="Disordered" evidence="1">
    <location>
        <begin position="125"/>
        <end position="162"/>
    </location>
</feature>
<comment type="caution">
    <text evidence="2">The sequence shown here is derived from an EMBL/GenBank/DDBJ whole genome shotgun (WGS) entry which is preliminary data.</text>
</comment>
<keyword evidence="3" id="KW-1185">Reference proteome</keyword>
<dbReference type="Proteomes" id="UP000676996">
    <property type="component" value="Unassembled WGS sequence"/>
</dbReference>
<evidence type="ECO:0000313" key="2">
    <source>
        <dbReference type="EMBL" id="MBR0550998.1"/>
    </source>
</evidence>
<evidence type="ECO:0000256" key="1">
    <source>
        <dbReference type="SAM" id="MobiDB-lite"/>
    </source>
</evidence>
<dbReference type="Gene3D" id="1.25.40.10">
    <property type="entry name" value="Tetratricopeptide repeat domain"/>
    <property type="match status" value="1"/>
</dbReference>
<dbReference type="AlphaFoldDB" id="A0A8T4I7N2"/>